<protein>
    <submittedName>
        <fullName evidence="6">Uncharacterized protein</fullName>
    </submittedName>
</protein>
<evidence type="ECO:0000256" key="5">
    <source>
        <dbReference type="SAM" id="Phobius"/>
    </source>
</evidence>
<evidence type="ECO:0000313" key="7">
    <source>
        <dbReference type="Proteomes" id="UP001159042"/>
    </source>
</evidence>
<dbReference type="AlphaFoldDB" id="A0AAV8VX12"/>
<dbReference type="InterPro" id="IPR023271">
    <property type="entry name" value="Aquaporin-like"/>
</dbReference>
<dbReference type="InterPro" id="IPR034294">
    <property type="entry name" value="Aquaporin_transptr"/>
</dbReference>
<organism evidence="6 7">
    <name type="scientific">Exocentrus adspersus</name>
    <dbReference type="NCBI Taxonomy" id="1586481"/>
    <lineage>
        <taxon>Eukaryota</taxon>
        <taxon>Metazoa</taxon>
        <taxon>Ecdysozoa</taxon>
        <taxon>Arthropoda</taxon>
        <taxon>Hexapoda</taxon>
        <taxon>Insecta</taxon>
        <taxon>Pterygota</taxon>
        <taxon>Neoptera</taxon>
        <taxon>Endopterygota</taxon>
        <taxon>Coleoptera</taxon>
        <taxon>Polyphaga</taxon>
        <taxon>Cucujiformia</taxon>
        <taxon>Chrysomeloidea</taxon>
        <taxon>Cerambycidae</taxon>
        <taxon>Lamiinae</taxon>
        <taxon>Acanthocinini</taxon>
        <taxon>Exocentrus</taxon>
    </lineage>
</organism>
<evidence type="ECO:0000313" key="6">
    <source>
        <dbReference type="EMBL" id="KAJ8918783.1"/>
    </source>
</evidence>
<reference evidence="6 7" key="1">
    <citation type="journal article" date="2023" name="Insect Mol. Biol.">
        <title>Genome sequencing provides insights into the evolution of gene families encoding plant cell wall-degrading enzymes in longhorned beetles.</title>
        <authorList>
            <person name="Shin N.R."/>
            <person name="Okamura Y."/>
            <person name="Kirsch R."/>
            <person name="Pauchet Y."/>
        </authorList>
    </citation>
    <scope>NUCLEOTIDE SEQUENCE [LARGE SCALE GENOMIC DNA]</scope>
    <source>
        <strain evidence="6">EAD_L_NR</strain>
    </source>
</reference>
<dbReference type="InterPro" id="IPR000425">
    <property type="entry name" value="MIP"/>
</dbReference>
<dbReference type="SUPFAM" id="SSF81338">
    <property type="entry name" value="Aquaporin-like"/>
    <property type="match status" value="1"/>
</dbReference>
<evidence type="ECO:0000256" key="3">
    <source>
        <dbReference type="ARBA" id="ARBA00022989"/>
    </source>
</evidence>
<dbReference type="GO" id="GO:0015250">
    <property type="term" value="F:water channel activity"/>
    <property type="evidence" value="ECO:0007669"/>
    <property type="project" value="TreeGrafter"/>
</dbReference>
<feature type="transmembrane region" description="Helical" evidence="5">
    <location>
        <begin position="44"/>
        <end position="67"/>
    </location>
</feature>
<dbReference type="GO" id="GO:0005886">
    <property type="term" value="C:plasma membrane"/>
    <property type="evidence" value="ECO:0007669"/>
    <property type="project" value="TreeGrafter"/>
</dbReference>
<proteinExistence type="predicted"/>
<dbReference type="PANTHER" id="PTHR19139:SF268">
    <property type="entry name" value="NEUROGENIC PROTEIN BIG BRAIN"/>
    <property type="match status" value="1"/>
</dbReference>
<gene>
    <name evidence="6" type="ORF">NQ315_015104</name>
</gene>
<accession>A0AAV8VX12</accession>
<name>A0AAV8VX12_9CUCU</name>
<comment type="subcellular location">
    <subcellularLocation>
        <location evidence="1">Membrane</location>
        <topology evidence="1">Multi-pass membrane protein</topology>
    </subcellularLocation>
</comment>
<keyword evidence="7" id="KW-1185">Reference proteome</keyword>
<dbReference type="EMBL" id="JANEYG010000023">
    <property type="protein sequence ID" value="KAJ8918783.1"/>
    <property type="molecule type" value="Genomic_DNA"/>
</dbReference>
<sequence>MTEENFRLQSDQSVEYYLNIRCESMNVTDKNKTQMRIEIRTLEFWRAVISECFASFIYVFVVCGAAAGAGINAPFSSVLLVTSLATGFIVTSLTQCLGHISGVKEHDDFCYNFNSMSLYVNSITGP</sequence>
<evidence type="ECO:0000256" key="4">
    <source>
        <dbReference type="ARBA" id="ARBA00023136"/>
    </source>
</evidence>
<keyword evidence="2 5" id="KW-0812">Transmembrane</keyword>
<keyword evidence="3 5" id="KW-1133">Transmembrane helix</keyword>
<keyword evidence="4 5" id="KW-0472">Membrane</keyword>
<evidence type="ECO:0000256" key="2">
    <source>
        <dbReference type="ARBA" id="ARBA00022692"/>
    </source>
</evidence>
<dbReference type="Proteomes" id="UP001159042">
    <property type="component" value="Unassembled WGS sequence"/>
</dbReference>
<comment type="caution">
    <text evidence="6">The sequence shown here is derived from an EMBL/GenBank/DDBJ whole genome shotgun (WGS) entry which is preliminary data.</text>
</comment>
<dbReference type="Pfam" id="PF00230">
    <property type="entry name" value="MIP"/>
    <property type="match status" value="1"/>
</dbReference>
<dbReference type="Gene3D" id="1.20.1080.10">
    <property type="entry name" value="Glycerol uptake facilitator protein"/>
    <property type="match status" value="1"/>
</dbReference>
<dbReference type="PANTHER" id="PTHR19139">
    <property type="entry name" value="AQUAPORIN TRANSPORTER"/>
    <property type="match status" value="1"/>
</dbReference>
<evidence type="ECO:0000256" key="1">
    <source>
        <dbReference type="ARBA" id="ARBA00004141"/>
    </source>
</evidence>
<feature type="transmembrane region" description="Helical" evidence="5">
    <location>
        <begin position="73"/>
        <end position="94"/>
    </location>
</feature>